<feature type="non-terminal residue" evidence="1">
    <location>
        <position position="132"/>
    </location>
</feature>
<name>A0A813I3C8_POLGL</name>
<evidence type="ECO:0000313" key="1">
    <source>
        <dbReference type="EMBL" id="CAE8644656.1"/>
    </source>
</evidence>
<dbReference type="Proteomes" id="UP000626109">
    <property type="component" value="Unassembled WGS sequence"/>
</dbReference>
<sequence length="132" mass="14827">MWGGPPFVTEPVSYQNQSFEDPEPEATYVKVVGLAELDGFEQPYSPGQLGHVATSRDEESQAASAWMGIVRKELAELDERLSRHLLRLQQQNERVLEVVVQSLEGKVAEVMSKQPMTEWRLSELTASLKGLQ</sequence>
<protein>
    <submittedName>
        <fullName evidence="1">Uncharacterized protein</fullName>
    </submittedName>
</protein>
<dbReference type="EMBL" id="CAJNNW010002807">
    <property type="protein sequence ID" value="CAE8644656.1"/>
    <property type="molecule type" value="Genomic_DNA"/>
</dbReference>
<dbReference type="AlphaFoldDB" id="A0A813I3C8"/>
<reference evidence="1" key="1">
    <citation type="submission" date="2021-02" db="EMBL/GenBank/DDBJ databases">
        <authorList>
            <person name="Dougan E. K."/>
            <person name="Rhodes N."/>
            <person name="Thang M."/>
            <person name="Chan C."/>
        </authorList>
    </citation>
    <scope>NUCLEOTIDE SEQUENCE</scope>
</reference>
<comment type="caution">
    <text evidence="1">The sequence shown here is derived from an EMBL/GenBank/DDBJ whole genome shotgun (WGS) entry which is preliminary data.</text>
</comment>
<accession>A0A813I3C8</accession>
<proteinExistence type="predicted"/>
<organism evidence="1 2">
    <name type="scientific">Polarella glacialis</name>
    <name type="common">Dinoflagellate</name>
    <dbReference type="NCBI Taxonomy" id="89957"/>
    <lineage>
        <taxon>Eukaryota</taxon>
        <taxon>Sar</taxon>
        <taxon>Alveolata</taxon>
        <taxon>Dinophyceae</taxon>
        <taxon>Suessiales</taxon>
        <taxon>Suessiaceae</taxon>
        <taxon>Polarella</taxon>
    </lineage>
</organism>
<evidence type="ECO:0000313" key="2">
    <source>
        <dbReference type="Proteomes" id="UP000626109"/>
    </source>
</evidence>
<gene>
    <name evidence="1" type="ORF">PGLA2088_LOCUS3245</name>
</gene>